<evidence type="ECO:0000256" key="4">
    <source>
        <dbReference type="SAM" id="MobiDB-lite"/>
    </source>
</evidence>
<dbReference type="PANTHER" id="PTHR19879">
    <property type="entry name" value="TRANSCRIPTION INITIATION FACTOR TFIID"/>
    <property type="match status" value="1"/>
</dbReference>
<dbReference type="OMA" id="HMASTIC"/>
<keyword evidence="2" id="KW-0677">Repeat</keyword>
<accession>A0A1W2TWA1</accession>
<dbReference type="OrthoDB" id="538223at2759"/>
<dbReference type="Proteomes" id="UP000054516">
    <property type="component" value="Unassembled WGS sequence"/>
</dbReference>
<keyword evidence="1 3" id="KW-0853">WD repeat</keyword>
<dbReference type="InterPro" id="IPR001680">
    <property type="entry name" value="WD40_rpt"/>
</dbReference>
<dbReference type="CDD" id="cd00200">
    <property type="entry name" value="WD40"/>
    <property type="match status" value="2"/>
</dbReference>
<sequence length="788" mass="86889">MMVELDLKLRSKPLVQGNLSQTIQEVILFLRTHQRWNVTLRKEMTSSQYLESSWSRVKNTLLFYSNGSELRSVLLKTHFRWLAERSNIAPIGSTHATSLHVLAYPDWVRGRAFSPDGRLVATVSDDMCVRLWDAETGTLQHVLEIFDNYVYSVVISSSGPNGRALLAAFQQNSITIWELYTGKKVKRLTHELHVSSISITQDGSMLAAATNGAIMVWGASTFSPDLWRNDNGGGVQRVAFSPDGSPLASSPDSQISIWNVKSRSVVLRLPELGRSGPDEMSEDQVPTPNDDGTITSEPYQDQPPDIDAHDEAGSGWMSFRDVAAGHSDDICGLAFSPDSKLLASASDDTTARIWNVETGALLAVLSGHAAYVNSVSFSFDGTYLATGSHDHSIRIWKRPASGNWASAMDPEHVLKGRGSAVLSVASDPFGGYLASSDSRGELRIWDMRIDAARYLAGDVVRPEKIKNKPTAPSGNIKESYVTHVTISPDGETIVSASASGVISLWNVLQHHLTGHDDWTRSVAISPECSVVATASDDRTVRLWQLPEKESDKVKRHKEAEDGIKPWVFEGHRDWIFAVAFSPDGRKLASGGDDSFILIWDLLKKGNKAGAERVLRMPERSDASVRALVFASDGSQLLSALNTGAVMIWNVNGPETQRRLLVVNNGIDIRSMHIAKAHPYVLLAEFGAWPYDLAPALERTTDEDLWLSRRDVPPQWTPVGLSEDRKSVTWKNRKVIFLPEEFRPSSGERAFCVKGHSVVTGCQSGQILLFKFPEEITPDDREDKCGNCS</sequence>
<feature type="region of interest" description="Disordered" evidence="4">
    <location>
        <begin position="272"/>
        <end position="301"/>
    </location>
</feature>
<feature type="repeat" description="WD" evidence="3">
    <location>
        <begin position="481"/>
        <end position="507"/>
    </location>
</feature>
<evidence type="ECO:0000256" key="1">
    <source>
        <dbReference type="ARBA" id="ARBA00022574"/>
    </source>
</evidence>
<keyword evidence="6" id="KW-1185">Reference proteome</keyword>
<dbReference type="PROSITE" id="PS50294">
    <property type="entry name" value="WD_REPEATS_REGION"/>
    <property type="match status" value="6"/>
</dbReference>
<dbReference type="InterPro" id="IPR020472">
    <property type="entry name" value="WD40_PAC1"/>
</dbReference>
<dbReference type="PRINTS" id="PR00320">
    <property type="entry name" value="GPROTEINBRPT"/>
</dbReference>
<gene>
    <name evidence="5" type="ORF">SAMD00023353_8400070</name>
</gene>
<evidence type="ECO:0000313" key="5">
    <source>
        <dbReference type="EMBL" id="GAP92952.2"/>
    </source>
</evidence>
<protein>
    <submittedName>
        <fullName evidence="5">Putative type IV secretion protein Rhs</fullName>
    </submittedName>
</protein>
<dbReference type="STRING" id="77044.A0A1W2TWA1"/>
<dbReference type="InterPro" id="IPR011047">
    <property type="entry name" value="Quinoprotein_ADH-like_sf"/>
</dbReference>
<feature type="compositionally biased region" description="Polar residues" evidence="4">
    <location>
        <begin position="284"/>
        <end position="299"/>
    </location>
</feature>
<dbReference type="SMART" id="SM00320">
    <property type="entry name" value="WD40"/>
    <property type="match status" value="11"/>
</dbReference>
<proteinExistence type="predicted"/>
<dbReference type="EMBL" id="DF977529">
    <property type="protein sequence ID" value="GAP92952.2"/>
    <property type="molecule type" value="Genomic_DNA"/>
</dbReference>
<dbReference type="PROSITE" id="PS50082">
    <property type="entry name" value="WD_REPEATS_2"/>
    <property type="match status" value="7"/>
</dbReference>
<feature type="repeat" description="WD" evidence="3">
    <location>
        <begin position="568"/>
        <end position="601"/>
    </location>
</feature>
<feature type="repeat" description="WD" evidence="3">
    <location>
        <begin position="365"/>
        <end position="397"/>
    </location>
</feature>
<evidence type="ECO:0000256" key="2">
    <source>
        <dbReference type="ARBA" id="ARBA00022737"/>
    </source>
</evidence>
<evidence type="ECO:0000313" key="6">
    <source>
        <dbReference type="Proteomes" id="UP000054516"/>
    </source>
</evidence>
<feature type="repeat" description="WD" evidence="3">
    <location>
        <begin position="101"/>
        <end position="142"/>
    </location>
</feature>
<dbReference type="PANTHER" id="PTHR19879:SF9">
    <property type="entry name" value="TRANSCRIPTION INITIATION FACTOR TFIID SUBUNIT 5"/>
    <property type="match status" value="1"/>
</dbReference>
<dbReference type="Gene3D" id="2.130.10.10">
    <property type="entry name" value="YVTN repeat-like/Quinoprotein amine dehydrogenase"/>
    <property type="match status" value="4"/>
</dbReference>
<organism evidence="5">
    <name type="scientific">Rosellinia necatrix</name>
    <name type="common">White root-rot fungus</name>
    <dbReference type="NCBI Taxonomy" id="77044"/>
    <lineage>
        <taxon>Eukaryota</taxon>
        <taxon>Fungi</taxon>
        <taxon>Dikarya</taxon>
        <taxon>Ascomycota</taxon>
        <taxon>Pezizomycotina</taxon>
        <taxon>Sordariomycetes</taxon>
        <taxon>Xylariomycetidae</taxon>
        <taxon>Xylariales</taxon>
        <taxon>Xylariaceae</taxon>
        <taxon>Rosellinia</taxon>
    </lineage>
</organism>
<dbReference type="SUPFAM" id="SSF50998">
    <property type="entry name" value="Quinoprotein alcohol dehydrogenase-like"/>
    <property type="match status" value="1"/>
</dbReference>
<dbReference type="Pfam" id="PF00400">
    <property type="entry name" value="WD40"/>
    <property type="match status" value="9"/>
</dbReference>
<dbReference type="PROSITE" id="PS00678">
    <property type="entry name" value="WD_REPEATS_1"/>
    <property type="match status" value="3"/>
</dbReference>
<dbReference type="InterPro" id="IPR019775">
    <property type="entry name" value="WD40_repeat_CS"/>
</dbReference>
<name>A0A1W2TWA1_ROSNE</name>
<feature type="repeat" description="WD" evidence="3">
    <location>
        <begin position="323"/>
        <end position="364"/>
    </location>
</feature>
<evidence type="ECO:0000256" key="3">
    <source>
        <dbReference type="PROSITE-ProRule" id="PRU00221"/>
    </source>
</evidence>
<feature type="repeat" description="WD" evidence="3">
    <location>
        <begin position="512"/>
        <end position="553"/>
    </location>
</feature>
<dbReference type="AlphaFoldDB" id="A0A1W2TWA1"/>
<feature type="repeat" description="WD" evidence="3">
    <location>
        <begin position="414"/>
        <end position="448"/>
    </location>
</feature>
<dbReference type="SUPFAM" id="SSF69322">
    <property type="entry name" value="Tricorn protease domain 2"/>
    <property type="match status" value="1"/>
</dbReference>
<dbReference type="InterPro" id="IPR015943">
    <property type="entry name" value="WD40/YVTN_repeat-like_dom_sf"/>
</dbReference>
<reference evidence="5" key="1">
    <citation type="submission" date="2016-03" db="EMBL/GenBank/DDBJ databases">
        <title>Draft genome sequence of Rosellinia necatrix.</title>
        <authorList>
            <person name="Kanematsu S."/>
        </authorList>
    </citation>
    <scope>NUCLEOTIDE SEQUENCE [LARGE SCALE GENOMIC DNA]</scope>
    <source>
        <strain evidence="5">W97</strain>
    </source>
</reference>